<evidence type="ECO:0000313" key="2">
    <source>
        <dbReference type="EMBL" id="NVN10624.1"/>
    </source>
</evidence>
<accession>A0A7Y7IUK6</accession>
<proteinExistence type="predicted"/>
<gene>
    <name evidence="2" type="ORF">HUK84_05590</name>
</gene>
<dbReference type="AlphaFoldDB" id="A0A7Y7IUK6"/>
<organism evidence="2 3">
    <name type="scientific">Nguyenibacter vanlangensis</name>
    <dbReference type="NCBI Taxonomy" id="1216886"/>
    <lineage>
        <taxon>Bacteria</taxon>
        <taxon>Pseudomonadati</taxon>
        <taxon>Pseudomonadota</taxon>
        <taxon>Alphaproteobacteria</taxon>
        <taxon>Acetobacterales</taxon>
        <taxon>Acetobacteraceae</taxon>
        <taxon>Nguyenibacter</taxon>
    </lineage>
</organism>
<feature type="transmembrane region" description="Helical" evidence="1">
    <location>
        <begin position="259"/>
        <end position="277"/>
    </location>
</feature>
<feature type="transmembrane region" description="Helical" evidence="1">
    <location>
        <begin position="289"/>
        <end position="308"/>
    </location>
</feature>
<evidence type="ECO:0000313" key="3">
    <source>
        <dbReference type="Proteomes" id="UP000534870"/>
    </source>
</evidence>
<evidence type="ECO:0000256" key="1">
    <source>
        <dbReference type="SAM" id="Phobius"/>
    </source>
</evidence>
<dbReference type="Proteomes" id="UP000534870">
    <property type="component" value="Unassembled WGS sequence"/>
</dbReference>
<keyword evidence="1" id="KW-0812">Transmembrane</keyword>
<sequence length="480" mass="51127">MILTRFCITSWVAVIFGLAAYTLFGHGYVSDLTLRQIADHMVRGLPNGNHFTASLPYDIPDAIYEGVAPLLGELHGIVPTALSLVAGSLLVGLVAAPRAGRPSPVWTGLVALTIALNPIVLWSATAMGGKAVAVLVFGLVCSAVTRVAEKPDIGGFLLLALGSAIFLFTDPTAVVVMLGLIPWIGLMRTTGDASERPVAYLLVVGTPVVMSLLALGYLHWTGLGTFSPFLAPLNAGTGQDFSWDGPLRSTAMADRLERVPYFALAGLAFFPTVFLLTPSLDKPVRRASAVMLLTVLSAPAICAAAMLPFHALDYLPYFLAPLVVLARYTPRRRRLTVLAAQVASLGLGWSLLAVPGSSLTNGWAQALTGRHVLSDAAERGAAAWIVRSSQPIAVDPVTDYRVIALAGTARMLVMPADVVDRRPDLHRDAASVLTVRPHTEPGDVDEINAAMPDIWFTGRPGDRLAFSRGIYRIWSRGAPE</sequence>
<feature type="transmembrane region" description="Helical" evidence="1">
    <location>
        <begin position="108"/>
        <end position="137"/>
    </location>
</feature>
<protein>
    <recommendedName>
        <fullName evidence="4">Glycosyltransferase RgtA/B/C/D-like domain-containing protein</fullName>
    </recommendedName>
</protein>
<comment type="caution">
    <text evidence="2">The sequence shown here is derived from an EMBL/GenBank/DDBJ whole genome shotgun (WGS) entry which is preliminary data.</text>
</comment>
<evidence type="ECO:0008006" key="4">
    <source>
        <dbReference type="Google" id="ProtNLM"/>
    </source>
</evidence>
<feature type="transmembrane region" description="Helical" evidence="1">
    <location>
        <begin position="7"/>
        <end position="24"/>
    </location>
</feature>
<keyword evidence="1" id="KW-1133">Transmembrane helix</keyword>
<keyword evidence="1" id="KW-0472">Membrane</keyword>
<name>A0A7Y7IUK6_9PROT</name>
<feature type="transmembrane region" description="Helical" evidence="1">
    <location>
        <begin position="157"/>
        <end position="186"/>
    </location>
</feature>
<feature type="transmembrane region" description="Helical" evidence="1">
    <location>
        <begin position="77"/>
        <end position="96"/>
    </location>
</feature>
<dbReference type="RefSeq" id="WP_176639391.1">
    <property type="nucleotide sequence ID" value="NZ_JABXXP010000057.1"/>
</dbReference>
<reference evidence="2 3" key="1">
    <citation type="submission" date="2020-06" db="EMBL/GenBank/DDBJ databases">
        <title>Description of novel acetic acid bacteria.</title>
        <authorList>
            <person name="Sombolestani A."/>
        </authorList>
    </citation>
    <scope>NUCLEOTIDE SEQUENCE [LARGE SCALE GENOMIC DNA]</scope>
    <source>
        <strain evidence="2 3">LMG 31431</strain>
    </source>
</reference>
<dbReference type="EMBL" id="JABXXP010000057">
    <property type="protein sequence ID" value="NVN10624.1"/>
    <property type="molecule type" value="Genomic_DNA"/>
</dbReference>
<feature type="transmembrane region" description="Helical" evidence="1">
    <location>
        <begin position="198"/>
        <end position="220"/>
    </location>
</feature>